<gene>
    <name evidence="1" type="ORF">IM697_23735</name>
</gene>
<dbReference type="EMBL" id="CP063373">
    <property type="protein sequence ID" value="QOV33256.1"/>
    <property type="molecule type" value="Genomic_DNA"/>
</dbReference>
<dbReference type="RefSeq" id="WP_194038048.1">
    <property type="nucleotide sequence ID" value="NZ_CP063373.1"/>
</dbReference>
<accession>A0A7M2SAD5</accession>
<keyword evidence="2" id="KW-1185">Reference proteome</keyword>
<sequence length="270" mass="29351">MKTHAQAGADPAALHRGRLEAFVVRARRVEAHSLAADWDALVALSSAPYVVTALGNGEVQVRQEYPAEEVVESAAARVRPLLLEGDACSYLKALAAVGYFCRELPHDTMWVKAARAEWRTRAEPNAAREGGYQVMLGDAAEGWTTDLDDRKLAMAWIYGDVVHHDTGLLEEADPFGLAERFRAAVPLIAWVMVKAIELLNYVRALQSAGLLGLQAALFDREVVLTSTCWEHTVRAYTAPVGTLAPADALAPLSDEWIPLSGSAVLRHADD</sequence>
<dbReference type="AlphaFoldDB" id="A0A7M2SAD5"/>
<organism evidence="1 2">
    <name type="scientific">Streptomyces ferrugineus</name>
    <dbReference type="NCBI Taxonomy" id="1413221"/>
    <lineage>
        <taxon>Bacteria</taxon>
        <taxon>Bacillati</taxon>
        <taxon>Actinomycetota</taxon>
        <taxon>Actinomycetes</taxon>
        <taxon>Kitasatosporales</taxon>
        <taxon>Streptomycetaceae</taxon>
        <taxon>Streptomyces</taxon>
    </lineage>
</organism>
<reference evidence="1 2" key="1">
    <citation type="submission" date="2020-10" db="EMBL/GenBank/DDBJ databases">
        <title>Streptomyces ferrugineus complate genome analysis.</title>
        <authorList>
            <person name="Anwar N."/>
        </authorList>
    </citation>
    <scope>NUCLEOTIDE SEQUENCE [LARGE SCALE GENOMIC DNA]</scope>
    <source>
        <strain evidence="1 2">CCTCC AA2014009</strain>
    </source>
</reference>
<dbReference type="KEGG" id="sfeu:IM697_23735"/>
<evidence type="ECO:0000313" key="2">
    <source>
        <dbReference type="Proteomes" id="UP000594205"/>
    </source>
</evidence>
<protein>
    <submittedName>
        <fullName evidence="1">Uncharacterized protein</fullName>
    </submittedName>
</protein>
<proteinExistence type="predicted"/>
<evidence type="ECO:0000313" key="1">
    <source>
        <dbReference type="EMBL" id="QOV33256.1"/>
    </source>
</evidence>
<dbReference type="Proteomes" id="UP000594205">
    <property type="component" value="Chromosome"/>
</dbReference>
<name>A0A7M2SAD5_9ACTN</name>